<keyword evidence="4" id="KW-1185">Reference proteome</keyword>
<sequence>MKGKDGNIKKEEEEKSDKGNKEARKEEEEDRREESGKAKNETDSKENRRQKNKPKFVVASATYMPYFCFSTYYPNDASLCEKQTKFKDMKTAYEDLKGAQSPVIHESPTLDEWYYQFATDDESQKDRRRRNKSQVVTKAIEWNKSTKDSDKTPKKSDEEGKGNEAENFKLVRVNQLWAWTIANSTLYPLLVILVLSA</sequence>
<accession>A0A9W8RF62</accession>
<name>A0A9W8RF62_9HYPO</name>
<evidence type="ECO:0000256" key="2">
    <source>
        <dbReference type="SAM" id="Phobius"/>
    </source>
</evidence>
<keyword evidence="2" id="KW-0472">Membrane</keyword>
<proteinExistence type="predicted"/>
<dbReference type="EMBL" id="JAOQAV010000003">
    <property type="protein sequence ID" value="KAJ4195704.1"/>
    <property type="molecule type" value="Genomic_DNA"/>
</dbReference>
<feature type="compositionally biased region" description="Basic and acidic residues" evidence="1">
    <location>
        <begin position="1"/>
        <end position="49"/>
    </location>
</feature>
<keyword evidence="2" id="KW-0812">Transmembrane</keyword>
<feature type="transmembrane region" description="Helical" evidence="2">
    <location>
        <begin position="176"/>
        <end position="195"/>
    </location>
</feature>
<feature type="compositionally biased region" description="Basic and acidic residues" evidence="1">
    <location>
        <begin position="144"/>
        <end position="163"/>
    </location>
</feature>
<feature type="region of interest" description="Disordered" evidence="1">
    <location>
        <begin position="121"/>
        <end position="163"/>
    </location>
</feature>
<reference evidence="3" key="1">
    <citation type="submission" date="2022-09" db="EMBL/GenBank/DDBJ databases">
        <title>Fusarium specimens isolated from Avocado Roots.</title>
        <authorList>
            <person name="Stajich J."/>
            <person name="Roper C."/>
            <person name="Heimlech-Rivalta G."/>
        </authorList>
    </citation>
    <scope>NUCLEOTIDE SEQUENCE</scope>
    <source>
        <strain evidence="3">A02</strain>
    </source>
</reference>
<dbReference type="Proteomes" id="UP001152087">
    <property type="component" value="Unassembled WGS sequence"/>
</dbReference>
<protein>
    <submittedName>
        <fullName evidence="3">Uncharacterized protein</fullName>
    </submittedName>
</protein>
<evidence type="ECO:0000313" key="4">
    <source>
        <dbReference type="Proteomes" id="UP001152087"/>
    </source>
</evidence>
<comment type="caution">
    <text evidence="3">The sequence shown here is derived from an EMBL/GenBank/DDBJ whole genome shotgun (WGS) entry which is preliminary data.</text>
</comment>
<gene>
    <name evidence="3" type="ORF">NW755_001867</name>
</gene>
<feature type="region of interest" description="Disordered" evidence="1">
    <location>
        <begin position="1"/>
        <end position="56"/>
    </location>
</feature>
<evidence type="ECO:0000313" key="3">
    <source>
        <dbReference type="EMBL" id="KAJ4195704.1"/>
    </source>
</evidence>
<organism evidence="3 4">
    <name type="scientific">Fusarium falciforme</name>
    <dbReference type="NCBI Taxonomy" id="195108"/>
    <lineage>
        <taxon>Eukaryota</taxon>
        <taxon>Fungi</taxon>
        <taxon>Dikarya</taxon>
        <taxon>Ascomycota</taxon>
        <taxon>Pezizomycotina</taxon>
        <taxon>Sordariomycetes</taxon>
        <taxon>Hypocreomycetidae</taxon>
        <taxon>Hypocreales</taxon>
        <taxon>Nectriaceae</taxon>
        <taxon>Fusarium</taxon>
        <taxon>Fusarium solani species complex</taxon>
    </lineage>
</organism>
<keyword evidence="2" id="KW-1133">Transmembrane helix</keyword>
<dbReference type="AlphaFoldDB" id="A0A9W8RF62"/>
<evidence type="ECO:0000256" key="1">
    <source>
        <dbReference type="SAM" id="MobiDB-lite"/>
    </source>
</evidence>